<accession>A0AAV1R8X8</accession>
<evidence type="ECO:0000313" key="1">
    <source>
        <dbReference type="EMBL" id="CAK7328761.1"/>
    </source>
</evidence>
<dbReference type="EMBL" id="CAWUPB010000903">
    <property type="protein sequence ID" value="CAK7328761.1"/>
    <property type="molecule type" value="Genomic_DNA"/>
</dbReference>
<reference evidence="1 2" key="1">
    <citation type="submission" date="2024-01" db="EMBL/GenBank/DDBJ databases">
        <authorList>
            <person name="Waweru B."/>
        </authorList>
    </citation>
    <scope>NUCLEOTIDE SEQUENCE [LARGE SCALE GENOMIC DNA]</scope>
</reference>
<gene>
    <name evidence="1" type="ORF">DCAF_LOCUS6500</name>
</gene>
<dbReference type="AlphaFoldDB" id="A0AAV1R8X8"/>
<evidence type="ECO:0000313" key="2">
    <source>
        <dbReference type="Proteomes" id="UP001314170"/>
    </source>
</evidence>
<proteinExistence type="predicted"/>
<name>A0AAV1R8X8_9ROSI</name>
<keyword evidence="2" id="KW-1185">Reference proteome</keyword>
<dbReference type="Proteomes" id="UP001314170">
    <property type="component" value="Unassembled WGS sequence"/>
</dbReference>
<protein>
    <submittedName>
        <fullName evidence="1">Uncharacterized protein</fullName>
    </submittedName>
</protein>
<sequence length="151" mass="17843">MSRDEPGYQSCDSNQRKEKVVRWEHIISGFSEVLVRIQLVTPLAGEFVKTKLKEQKLTLRVRELEYDLIEERRREPLPVIINGNEGIRVVGRSESTPRKPFKEHFKQEMAKQVYKEFFEVAEKIPTGTFEGTSAKLEIKEIRKWLEPRKRN</sequence>
<comment type="caution">
    <text evidence="1">The sequence shown here is derived from an EMBL/GenBank/DDBJ whole genome shotgun (WGS) entry which is preliminary data.</text>
</comment>
<organism evidence="1 2">
    <name type="scientific">Dovyalis caffra</name>
    <dbReference type="NCBI Taxonomy" id="77055"/>
    <lineage>
        <taxon>Eukaryota</taxon>
        <taxon>Viridiplantae</taxon>
        <taxon>Streptophyta</taxon>
        <taxon>Embryophyta</taxon>
        <taxon>Tracheophyta</taxon>
        <taxon>Spermatophyta</taxon>
        <taxon>Magnoliopsida</taxon>
        <taxon>eudicotyledons</taxon>
        <taxon>Gunneridae</taxon>
        <taxon>Pentapetalae</taxon>
        <taxon>rosids</taxon>
        <taxon>fabids</taxon>
        <taxon>Malpighiales</taxon>
        <taxon>Salicaceae</taxon>
        <taxon>Flacourtieae</taxon>
        <taxon>Dovyalis</taxon>
    </lineage>
</organism>